<evidence type="ECO:0000313" key="4">
    <source>
        <dbReference type="Proteomes" id="UP000261088"/>
    </source>
</evidence>
<dbReference type="EMBL" id="QSUP01000002">
    <property type="protein sequence ID" value="RGN53785.1"/>
    <property type="molecule type" value="Genomic_DNA"/>
</dbReference>
<dbReference type="CDD" id="cd00038">
    <property type="entry name" value="CAP_ED"/>
    <property type="match status" value="1"/>
</dbReference>
<dbReference type="InterPro" id="IPR018490">
    <property type="entry name" value="cNMP-bd_dom_sf"/>
</dbReference>
<dbReference type="InterPro" id="IPR014710">
    <property type="entry name" value="RmlC-like_jellyroll"/>
</dbReference>
<protein>
    <submittedName>
        <fullName evidence="3">Cyclic nucleotide-binding domain-containing protein</fullName>
    </submittedName>
</protein>
<dbReference type="PROSITE" id="PS50042">
    <property type="entry name" value="CNMP_BINDING_3"/>
    <property type="match status" value="1"/>
</dbReference>
<comment type="caution">
    <text evidence="3">The sequence shown here is derived from an EMBL/GenBank/DDBJ whole genome shotgun (WGS) entry which is preliminary data.</text>
</comment>
<dbReference type="Proteomes" id="UP000261088">
    <property type="component" value="Unassembled WGS sequence"/>
</dbReference>
<feature type="domain" description="Cyclic nucleotide-binding" evidence="1">
    <location>
        <begin position="13"/>
        <end position="80"/>
    </location>
</feature>
<reference evidence="2 5" key="2">
    <citation type="journal article" date="2019" name="Nat. Med.">
        <title>A library of human gut bacterial isolates paired with longitudinal multiomics data enables mechanistic microbiome research.</title>
        <authorList>
            <person name="Poyet M."/>
            <person name="Groussin M."/>
            <person name="Gibbons S.M."/>
            <person name="Avila-Pacheco J."/>
            <person name="Jiang X."/>
            <person name="Kearney S.M."/>
            <person name="Perrotta A.R."/>
            <person name="Berdy B."/>
            <person name="Zhao S."/>
            <person name="Lieberman T.D."/>
            <person name="Swanson P.K."/>
            <person name="Smith M."/>
            <person name="Roesemann S."/>
            <person name="Alexander J.E."/>
            <person name="Rich S.A."/>
            <person name="Livny J."/>
            <person name="Vlamakis H."/>
            <person name="Clish C."/>
            <person name="Bullock K."/>
            <person name="Deik A."/>
            <person name="Scott J."/>
            <person name="Pierce K.A."/>
            <person name="Xavier R.J."/>
            <person name="Alm E.J."/>
        </authorList>
    </citation>
    <scope>NUCLEOTIDE SEQUENCE [LARGE SCALE GENOMIC DNA]</scope>
    <source>
        <strain evidence="2 5">BIOML-A25</strain>
    </source>
</reference>
<organism evidence="3 4">
    <name type="scientific">Parabacteroides merdae</name>
    <dbReference type="NCBI Taxonomy" id="46503"/>
    <lineage>
        <taxon>Bacteria</taxon>
        <taxon>Pseudomonadati</taxon>
        <taxon>Bacteroidota</taxon>
        <taxon>Bacteroidia</taxon>
        <taxon>Bacteroidales</taxon>
        <taxon>Tannerellaceae</taxon>
        <taxon>Parabacteroides</taxon>
    </lineage>
</organism>
<dbReference type="EMBL" id="WNCR01000003">
    <property type="protein sequence ID" value="MTU29144.1"/>
    <property type="molecule type" value="Genomic_DNA"/>
</dbReference>
<dbReference type="SUPFAM" id="SSF51206">
    <property type="entry name" value="cAMP-binding domain-like"/>
    <property type="match status" value="1"/>
</dbReference>
<gene>
    <name evidence="3" type="ORF">DXB61_02635</name>
    <name evidence="2" type="ORF">GMD66_07925</name>
</gene>
<evidence type="ECO:0000259" key="1">
    <source>
        <dbReference type="PROSITE" id="PS50042"/>
    </source>
</evidence>
<dbReference type="Gene3D" id="2.60.120.10">
    <property type="entry name" value="Jelly Rolls"/>
    <property type="match status" value="1"/>
</dbReference>
<accession>A0A412LV66</accession>
<dbReference type="Proteomes" id="UP000437446">
    <property type="component" value="Unassembled WGS sequence"/>
</dbReference>
<evidence type="ECO:0000313" key="2">
    <source>
        <dbReference type="EMBL" id="MTU29144.1"/>
    </source>
</evidence>
<dbReference type="AlphaFoldDB" id="A0A412LV66"/>
<proteinExistence type="predicted"/>
<name>A0A412LV66_9BACT</name>
<dbReference type="Pfam" id="PF00027">
    <property type="entry name" value="cNMP_binding"/>
    <property type="match status" value="1"/>
</dbReference>
<reference evidence="3 4" key="1">
    <citation type="submission" date="2018-08" db="EMBL/GenBank/DDBJ databases">
        <title>A genome reference for cultivated species of the human gut microbiota.</title>
        <authorList>
            <person name="Zou Y."/>
            <person name="Xue W."/>
            <person name="Luo G."/>
        </authorList>
    </citation>
    <scope>NUCLEOTIDE SEQUENCE [LARGE SCALE GENOMIC DNA]</scope>
    <source>
        <strain evidence="3 4">OM05-11AA</strain>
    </source>
</reference>
<evidence type="ECO:0000313" key="5">
    <source>
        <dbReference type="Proteomes" id="UP000437446"/>
    </source>
</evidence>
<dbReference type="InterPro" id="IPR000595">
    <property type="entry name" value="cNMP-bd_dom"/>
</dbReference>
<evidence type="ECO:0000313" key="3">
    <source>
        <dbReference type="EMBL" id="RGN53785.1"/>
    </source>
</evidence>
<sequence>MKDMDKFIAQQRLLYPLSDESVLKLTERMEEVFAPKGSFPVYEGDRDPYVWFVKEGLARSFVERDMRDVTLWFVSSGEIVNMSYRETAAYNLEMVEDTVLLRIPARRLEELCEQTLDLANWMRKLSDYYLREYENYFINDSWSDAREQYETLLRTRPDLFQRVPLKHIASFLQITPQSLSRIRASVK</sequence>